<protein>
    <recommendedName>
        <fullName evidence="4">Sec1 family domain-containing protein 2</fullName>
    </recommendedName>
</protein>
<comment type="similarity">
    <text evidence="1">Belongs to the STXBP/unc-18/SEC1 family.</text>
</comment>
<name>A0ABN8I8J8_9NEOP</name>
<keyword evidence="3" id="KW-1185">Reference proteome</keyword>
<dbReference type="InterPro" id="IPR036045">
    <property type="entry name" value="Sec1-like_sf"/>
</dbReference>
<dbReference type="PANTHER" id="PTHR11679">
    <property type="entry name" value="VESICLE PROTEIN SORTING-ASSOCIATED"/>
    <property type="match status" value="1"/>
</dbReference>
<reference evidence="2" key="1">
    <citation type="submission" date="2022-03" db="EMBL/GenBank/DDBJ databases">
        <authorList>
            <person name="Martin H S."/>
        </authorList>
    </citation>
    <scope>NUCLEOTIDE SEQUENCE</scope>
</reference>
<organism evidence="2 3">
    <name type="scientific">Iphiclides podalirius</name>
    <name type="common">scarce swallowtail</name>
    <dbReference type="NCBI Taxonomy" id="110791"/>
    <lineage>
        <taxon>Eukaryota</taxon>
        <taxon>Metazoa</taxon>
        <taxon>Ecdysozoa</taxon>
        <taxon>Arthropoda</taxon>
        <taxon>Hexapoda</taxon>
        <taxon>Insecta</taxon>
        <taxon>Pterygota</taxon>
        <taxon>Neoptera</taxon>
        <taxon>Endopterygota</taxon>
        <taxon>Lepidoptera</taxon>
        <taxon>Glossata</taxon>
        <taxon>Ditrysia</taxon>
        <taxon>Papilionoidea</taxon>
        <taxon>Papilionidae</taxon>
        <taxon>Papilioninae</taxon>
        <taxon>Iphiclides</taxon>
    </lineage>
</organism>
<accession>A0ABN8I8J8</accession>
<dbReference type="Proteomes" id="UP000837857">
    <property type="component" value="Chromosome 18"/>
</dbReference>
<proteinExistence type="inferred from homology"/>
<dbReference type="InterPro" id="IPR001619">
    <property type="entry name" value="Sec1-like"/>
</dbReference>
<dbReference type="SUPFAM" id="SSF56815">
    <property type="entry name" value="Sec1/munc18-like (SM) proteins"/>
    <property type="match status" value="1"/>
</dbReference>
<dbReference type="EMBL" id="OW152830">
    <property type="protein sequence ID" value="CAH2048694.1"/>
    <property type="molecule type" value="Genomic_DNA"/>
</dbReference>
<evidence type="ECO:0000256" key="1">
    <source>
        <dbReference type="ARBA" id="ARBA00009884"/>
    </source>
</evidence>
<evidence type="ECO:0000313" key="2">
    <source>
        <dbReference type="EMBL" id="CAH2048694.1"/>
    </source>
</evidence>
<dbReference type="InterPro" id="IPR027482">
    <property type="entry name" value="Sec1-like_dom2"/>
</dbReference>
<evidence type="ECO:0008006" key="4">
    <source>
        <dbReference type="Google" id="ProtNLM"/>
    </source>
</evidence>
<gene>
    <name evidence="2" type="ORF">IPOD504_LOCUS6294</name>
</gene>
<feature type="non-terminal residue" evidence="2">
    <location>
        <position position="654"/>
    </location>
</feature>
<sequence length="654" mass="72734">MTTASPKEFGKAWWAEVLNRIIGAVVFLDDNTAECLHWDGGLFNLLTGGAVAVKSLSPFEFSCKEHKKAVFITQTTSTQLQTIREIIKSSEFSHCILISCISLDLVYLELNDGKDVSDVVAAGKASSEATKQLEGMLVEWIGKKQCATEVVHIPIFTISPTNIVFLTPPYQEMYPTFNGKLIPELNSIDLYTLTSKERSQVRRLASSLNSMFDSMNFKEDIFYMGAYSSLIAGVLENSPVCLARRKNCSNPVSLIIVDRTLDLCGVTSHSMESVLDKVMYVLPRFPGHSNDVAVDMSPLCEANIISHPDDIQLSPGCIYHANDEACIQTFDYMVNKSQKEVMFDLYNKLSKIDVQKSPGPKTLLKVTPHSLEKIVNASKGNYDIISNHLGVLQQALGVVQTLKSSKRNEMELLMNLERQVHQSLSASRDSTSVLHQICQLIKTRKERSLSLESLLALTTHVYSLIGTEVLFKKQHEDNLAETLGVAIFEDHKTFFRHLDNLSIATPEECAEIANRIMARLKDVSQMRKILHRYTSVLCPCVAGGGHEYRGVLAQLIDDVVDSDRPELQDLRHRNEGLKDLLRSGFSMLTSKKPRSTKHPLDNPTVVLFVVGGVTAEECKQLHRSVITSGIDNTLLIGSTKFVNPAEAMRDALAL</sequence>
<evidence type="ECO:0000313" key="3">
    <source>
        <dbReference type="Proteomes" id="UP000837857"/>
    </source>
</evidence>
<dbReference type="Gene3D" id="3.40.50.1910">
    <property type="match status" value="1"/>
</dbReference>